<sequence>MGTISGIRASVDEKTSEEYPRDIDIEYHERALLEEVSDKEEVTQVKVLMALADDELTVGKNHARNGEWVVDLNE</sequence>
<accession>A0ABQ5EDI8</accession>
<reference evidence="1" key="1">
    <citation type="journal article" date="2022" name="Int. J. Mol. Sci.">
        <title>Draft Genome of Tanacetum Coccineum: Genomic Comparison of Closely Related Tanacetum-Family Plants.</title>
        <authorList>
            <person name="Yamashiro T."/>
            <person name="Shiraishi A."/>
            <person name="Nakayama K."/>
            <person name="Satake H."/>
        </authorList>
    </citation>
    <scope>NUCLEOTIDE SEQUENCE</scope>
</reference>
<proteinExistence type="predicted"/>
<organism evidence="1 2">
    <name type="scientific">Tanacetum coccineum</name>
    <dbReference type="NCBI Taxonomy" id="301880"/>
    <lineage>
        <taxon>Eukaryota</taxon>
        <taxon>Viridiplantae</taxon>
        <taxon>Streptophyta</taxon>
        <taxon>Embryophyta</taxon>
        <taxon>Tracheophyta</taxon>
        <taxon>Spermatophyta</taxon>
        <taxon>Magnoliopsida</taxon>
        <taxon>eudicotyledons</taxon>
        <taxon>Gunneridae</taxon>
        <taxon>Pentapetalae</taxon>
        <taxon>asterids</taxon>
        <taxon>campanulids</taxon>
        <taxon>Asterales</taxon>
        <taxon>Asteraceae</taxon>
        <taxon>Asteroideae</taxon>
        <taxon>Anthemideae</taxon>
        <taxon>Anthemidinae</taxon>
        <taxon>Tanacetum</taxon>
    </lineage>
</organism>
<reference evidence="1" key="2">
    <citation type="submission" date="2022-01" db="EMBL/GenBank/DDBJ databases">
        <authorList>
            <person name="Yamashiro T."/>
            <person name="Shiraishi A."/>
            <person name="Satake H."/>
            <person name="Nakayama K."/>
        </authorList>
    </citation>
    <scope>NUCLEOTIDE SEQUENCE</scope>
</reference>
<keyword evidence="2" id="KW-1185">Reference proteome</keyword>
<dbReference type="EMBL" id="BQNB010016196">
    <property type="protein sequence ID" value="GJT48963.1"/>
    <property type="molecule type" value="Genomic_DNA"/>
</dbReference>
<comment type="caution">
    <text evidence="1">The sequence shown here is derived from an EMBL/GenBank/DDBJ whole genome shotgun (WGS) entry which is preliminary data.</text>
</comment>
<dbReference type="Proteomes" id="UP001151760">
    <property type="component" value="Unassembled WGS sequence"/>
</dbReference>
<name>A0ABQ5EDI8_9ASTR</name>
<protein>
    <submittedName>
        <fullName evidence="1">Uncharacterized protein</fullName>
    </submittedName>
</protein>
<gene>
    <name evidence="1" type="ORF">Tco_0975120</name>
</gene>
<evidence type="ECO:0000313" key="1">
    <source>
        <dbReference type="EMBL" id="GJT48963.1"/>
    </source>
</evidence>
<evidence type="ECO:0000313" key="2">
    <source>
        <dbReference type="Proteomes" id="UP001151760"/>
    </source>
</evidence>